<name>A0ACB8RPX0_9AGAM</name>
<accession>A0ACB8RPX0</accession>
<protein>
    <submittedName>
        <fullName evidence="1">NAD-P-binding protein</fullName>
    </submittedName>
</protein>
<evidence type="ECO:0000313" key="2">
    <source>
        <dbReference type="Proteomes" id="UP000814033"/>
    </source>
</evidence>
<organism evidence="1 2">
    <name type="scientific">Auriscalpium vulgare</name>
    <dbReference type="NCBI Taxonomy" id="40419"/>
    <lineage>
        <taxon>Eukaryota</taxon>
        <taxon>Fungi</taxon>
        <taxon>Dikarya</taxon>
        <taxon>Basidiomycota</taxon>
        <taxon>Agaricomycotina</taxon>
        <taxon>Agaricomycetes</taxon>
        <taxon>Russulales</taxon>
        <taxon>Auriscalpiaceae</taxon>
        <taxon>Auriscalpium</taxon>
    </lineage>
</organism>
<keyword evidence="2" id="KW-1185">Reference proteome</keyword>
<sequence>MSATKLILVIGATGAQGLAVVDALLAPAADGSPSPYSVRAITRDPENKRAKGLAARGVQLNKSAGDTNDLASIAVALTGVYGTFINIDSYTVEEEREIFTAMRMFELAQQAGLRHFVWSGLDYTFKIGGYNPIYRVVHQDSKGRVSEWLKAQPSIVSDDKLSWSVISTGPYFEMLHFHVMGPLNVRDDGTYVFAAPIADGKAPFIALADIGFFARYTFDNREATSAQELEVVSESVGWDQLVETFTKVTGRKAVYKRLTLDEYFENYTDTETPLAAGAAPGSAASNWTWRQNFSGWWSMYRDDILKRDEAWTRKINPNGYTLEKWMRENKYDGTLRFDILKQVEDKKGIKPNFEKAKTL</sequence>
<evidence type="ECO:0000313" key="1">
    <source>
        <dbReference type="EMBL" id="KAI0045847.1"/>
    </source>
</evidence>
<gene>
    <name evidence="1" type="ORF">FA95DRAFT_1617878</name>
</gene>
<proteinExistence type="predicted"/>
<dbReference type="EMBL" id="MU275940">
    <property type="protein sequence ID" value="KAI0045847.1"/>
    <property type="molecule type" value="Genomic_DNA"/>
</dbReference>
<comment type="caution">
    <text evidence="1">The sequence shown here is derived from an EMBL/GenBank/DDBJ whole genome shotgun (WGS) entry which is preliminary data.</text>
</comment>
<reference evidence="1" key="1">
    <citation type="submission" date="2021-02" db="EMBL/GenBank/DDBJ databases">
        <authorList>
            <consortium name="DOE Joint Genome Institute"/>
            <person name="Ahrendt S."/>
            <person name="Looney B.P."/>
            <person name="Miyauchi S."/>
            <person name="Morin E."/>
            <person name="Drula E."/>
            <person name="Courty P.E."/>
            <person name="Chicoki N."/>
            <person name="Fauchery L."/>
            <person name="Kohler A."/>
            <person name="Kuo A."/>
            <person name="Labutti K."/>
            <person name="Pangilinan J."/>
            <person name="Lipzen A."/>
            <person name="Riley R."/>
            <person name="Andreopoulos W."/>
            <person name="He G."/>
            <person name="Johnson J."/>
            <person name="Barry K.W."/>
            <person name="Grigoriev I.V."/>
            <person name="Nagy L."/>
            <person name="Hibbett D."/>
            <person name="Henrissat B."/>
            <person name="Matheny P.B."/>
            <person name="Labbe J."/>
            <person name="Martin F."/>
        </authorList>
    </citation>
    <scope>NUCLEOTIDE SEQUENCE</scope>
    <source>
        <strain evidence="1">FP105234-sp</strain>
    </source>
</reference>
<reference evidence="1" key="2">
    <citation type="journal article" date="2022" name="New Phytol.">
        <title>Evolutionary transition to the ectomycorrhizal habit in the genomes of a hyperdiverse lineage of mushroom-forming fungi.</title>
        <authorList>
            <person name="Looney B."/>
            <person name="Miyauchi S."/>
            <person name="Morin E."/>
            <person name="Drula E."/>
            <person name="Courty P.E."/>
            <person name="Kohler A."/>
            <person name="Kuo A."/>
            <person name="LaButti K."/>
            <person name="Pangilinan J."/>
            <person name="Lipzen A."/>
            <person name="Riley R."/>
            <person name="Andreopoulos W."/>
            <person name="He G."/>
            <person name="Johnson J."/>
            <person name="Nolan M."/>
            <person name="Tritt A."/>
            <person name="Barry K.W."/>
            <person name="Grigoriev I.V."/>
            <person name="Nagy L.G."/>
            <person name="Hibbett D."/>
            <person name="Henrissat B."/>
            <person name="Matheny P.B."/>
            <person name="Labbe J."/>
            <person name="Martin F.M."/>
        </authorList>
    </citation>
    <scope>NUCLEOTIDE SEQUENCE</scope>
    <source>
        <strain evidence="1">FP105234-sp</strain>
    </source>
</reference>
<dbReference type="Proteomes" id="UP000814033">
    <property type="component" value="Unassembled WGS sequence"/>
</dbReference>